<keyword evidence="2" id="KW-1185">Reference proteome</keyword>
<evidence type="ECO:0000313" key="2">
    <source>
        <dbReference type="Proteomes" id="UP000600247"/>
    </source>
</evidence>
<dbReference type="EMBL" id="BMHY01000007">
    <property type="protein sequence ID" value="GGG76641.1"/>
    <property type="molecule type" value="Genomic_DNA"/>
</dbReference>
<reference evidence="1 2" key="1">
    <citation type="journal article" date="2014" name="Int. J. Syst. Evol. Microbiol.">
        <title>Complete genome sequence of Corynebacterium casei LMG S-19264T (=DSM 44701T), isolated from a smear-ripened cheese.</title>
        <authorList>
            <consortium name="US DOE Joint Genome Institute (JGI-PGF)"/>
            <person name="Walter F."/>
            <person name="Albersmeier A."/>
            <person name="Kalinowski J."/>
            <person name="Ruckert C."/>
        </authorList>
    </citation>
    <scope>NUCLEOTIDE SEQUENCE [LARGE SCALE GENOMIC DNA]</scope>
    <source>
        <strain evidence="1 2">CGMCC 1.15286</strain>
    </source>
</reference>
<sequence length="96" mass="11495">MISYNFPTKQGLVYYNNTWNVLFESTNRNSYKHYYGYYTDKNKNTRQATKDFVPATGYSAVKVESAPHYNDHAFITNQAYLNYLQNKRYSDEDWMD</sequence>
<name>A0A917HEM0_9BACL</name>
<gene>
    <name evidence="1" type="ORF">GCM10010918_36440</name>
</gene>
<organism evidence="1 2">
    <name type="scientific">Paenibacillus radicis</name>
    <name type="common">ex Gao et al. 2016</name>
    <dbReference type="NCBI Taxonomy" id="1737354"/>
    <lineage>
        <taxon>Bacteria</taxon>
        <taxon>Bacillati</taxon>
        <taxon>Bacillota</taxon>
        <taxon>Bacilli</taxon>
        <taxon>Bacillales</taxon>
        <taxon>Paenibacillaceae</taxon>
        <taxon>Paenibacillus</taxon>
    </lineage>
</organism>
<proteinExistence type="predicted"/>
<dbReference type="AlphaFoldDB" id="A0A917HEM0"/>
<comment type="caution">
    <text evidence="1">The sequence shown here is derived from an EMBL/GenBank/DDBJ whole genome shotgun (WGS) entry which is preliminary data.</text>
</comment>
<evidence type="ECO:0000313" key="1">
    <source>
        <dbReference type="EMBL" id="GGG76641.1"/>
    </source>
</evidence>
<dbReference type="Proteomes" id="UP000600247">
    <property type="component" value="Unassembled WGS sequence"/>
</dbReference>
<accession>A0A917HEM0</accession>
<protein>
    <submittedName>
        <fullName evidence="1">Uncharacterized protein</fullName>
    </submittedName>
</protein>